<gene>
    <name evidence="2" type="ORF">NDEV_1636</name>
</gene>
<evidence type="ECO:0000313" key="3">
    <source>
        <dbReference type="Proteomes" id="UP000196239"/>
    </source>
</evidence>
<reference evidence="3" key="1">
    <citation type="submission" date="2015-10" db="EMBL/GenBank/DDBJ databases">
        <authorList>
            <person name="Lehtovirta-Morley L.E."/>
            <person name="Vieille C."/>
        </authorList>
    </citation>
    <scope>NUCLEOTIDE SEQUENCE [LARGE SCALE GENOMIC DNA]</scope>
</reference>
<protein>
    <submittedName>
        <fullName evidence="2">Putative Toprim domain protein</fullName>
    </submittedName>
</protein>
<dbReference type="EMBL" id="LN890280">
    <property type="protein sequence ID" value="CUR52398.1"/>
    <property type="molecule type" value="Genomic_DNA"/>
</dbReference>
<dbReference type="Gene3D" id="3.40.1360.10">
    <property type="match status" value="1"/>
</dbReference>
<sequence>MNFELDEVLNLRDFVKSLNSEHHSIIVVEGKRDEQALQKLGFTGKICQFHSFKGLIKFADSMPKYKNLILLLDSDRKGRYLTKRIISQLQHRVSIDLSYRKQLTIITKGRIRNVEDLAMYEFEG</sequence>
<evidence type="ECO:0000259" key="1">
    <source>
        <dbReference type="PROSITE" id="PS50880"/>
    </source>
</evidence>
<dbReference type="PANTHER" id="PTHR39964">
    <property type="entry name" value="UPF0292 PROTEIN TK1411"/>
    <property type="match status" value="1"/>
</dbReference>
<dbReference type="SMART" id="SM00493">
    <property type="entry name" value="TOPRIM"/>
    <property type="match status" value="1"/>
</dbReference>
<dbReference type="AlphaFoldDB" id="A0A128A4X9"/>
<dbReference type="Pfam" id="PF01751">
    <property type="entry name" value="Toprim"/>
    <property type="match status" value="1"/>
</dbReference>
<dbReference type="PROSITE" id="PS50880">
    <property type="entry name" value="TOPRIM"/>
    <property type="match status" value="1"/>
</dbReference>
<dbReference type="SUPFAM" id="SSF110455">
    <property type="entry name" value="Toprim domain"/>
    <property type="match status" value="1"/>
</dbReference>
<proteinExistence type="predicted"/>
<feature type="domain" description="Toprim" evidence="1">
    <location>
        <begin position="23"/>
        <end position="105"/>
    </location>
</feature>
<organism evidence="2 3">
    <name type="scientific">Nitrosotalea devaniterrae</name>
    <dbReference type="NCBI Taxonomy" id="1078905"/>
    <lineage>
        <taxon>Archaea</taxon>
        <taxon>Nitrososphaerota</taxon>
        <taxon>Nitrososphaeria</taxon>
        <taxon>Nitrosotaleales</taxon>
        <taxon>Nitrosotaleaceae</taxon>
        <taxon>Nitrosotalea</taxon>
    </lineage>
</organism>
<accession>A0A128A4X9</accession>
<keyword evidence="3" id="KW-1185">Reference proteome</keyword>
<dbReference type="KEGG" id="ndv:NDEV_1636"/>
<dbReference type="PANTHER" id="PTHR39964:SF2">
    <property type="entry name" value="UPF0292 PROTEIN MJ1624"/>
    <property type="match status" value="1"/>
</dbReference>
<dbReference type="Proteomes" id="UP000196239">
    <property type="component" value="Chromosome 1"/>
</dbReference>
<dbReference type="InterPro" id="IPR006171">
    <property type="entry name" value="TOPRIM_dom"/>
</dbReference>
<name>A0A128A4X9_9ARCH</name>
<evidence type="ECO:0000313" key="2">
    <source>
        <dbReference type="EMBL" id="CUR52398.1"/>
    </source>
</evidence>